<comment type="caution">
    <text evidence="3">The sequence shown here is derived from an EMBL/GenBank/DDBJ whole genome shotgun (WGS) entry which is preliminary data.</text>
</comment>
<feature type="compositionally biased region" description="Basic and acidic residues" evidence="2">
    <location>
        <begin position="25"/>
        <end position="34"/>
    </location>
</feature>
<dbReference type="Pfam" id="PF08524">
    <property type="entry name" value="rRNA_processing"/>
    <property type="match status" value="1"/>
</dbReference>
<organism evidence="3 4">
    <name type="scientific">Aromia moschata</name>
    <dbReference type="NCBI Taxonomy" id="1265417"/>
    <lineage>
        <taxon>Eukaryota</taxon>
        <taxon>Metazoa</taxon>
        <taxon>Ecdysozoa</taxon>
        <taxon>Arthropoda</taxon>
        <taxon>Hexapoda</taxon>
        <taxon>Insecta</taxon>
        <taxon>Pterygota</taxon>
        <taxon>Neoptera</taxon>
        <taxon>Endopterygota</taxon>
        <taxon>Coleoptera</taxon>
        <taxon>Polyphaga</taxon>
        <taxon>Cucujiformia</taxon>
        <taxon>Chrysomeloidea</taxon>
        <taxon>Cerambycidae</taxon>
        <taxon>Cerambycinae</taxon>
        <taxon>Callichromatini</taxon>
        <taxon>Aromia</taxon>
    </lineage>
</organism>
<keyword evidence="4" id="KW-1185">Reference proteome</keyword>
<evidence type="ECO:0000256" key="2">
    <source>
        <dbReference type="SAM" id="MobiDB-lite"/>
    </source>
</evidence>
<evidence type="ECO:0000256" key="1">
    <source>
        <dbReference type="SAM" id="Coils"/>
    </source>
</evidence>
<feature type="compositionally biased region" description="Basic and acidic residues" evidence="2">
    <location>
        <begin position="85"/>
        <end position="107"/>
    </location>
</feature>
<sequence>MIPKNTRILDVALGLKVMAKNRDLAKAKQRDKFFTRPHKKNNPENRNRKPKFNNDRENHNMKPSLGGSNDFFVKPLTESTVKPSVSREIDRPERNTSNEPHNKEKKHFDKKVYRLKKYSKKYKIDQWEERRKKAILHGYYRTLKEDEPKLDVQAIYSKYKDEIDRDSDETEDKITEENENNLNTSINVANTFNSEEEVVPKGSKAKKGKAFKKVQQEFERIRDEKRQKREEMLKKKAEREEALQAYKIKKAEKFKKLNRKTKKGQPIMKEHDQLEYTFELKTFSCVIVSKREFSPENHRLGHNVDEASPDTSSLLLPYNWKIFLNGEPPWGC</sequence>
<reference evidence="3" key="1">
    <citation type="journal article" date="2023" name="Insect Mol. Biol.">
        <title>Genome sequencing provides insights into the evolution of gene families encoding plant cell wall-degrading enzymes in longhorned beetles.</title>
        <authorList>
            <person name="Shin N.R."/>
            <person name="Okamura Y."/>
            <person name="Kirsch R."/>
            <person name="Pauchet Y."/>
        </authorList>
    </citation>
    <scope>NUCLEOTIDE SEQUENCE</scope>
    <source>
        <strain evidence="3">AMC_N1</strain>
    </source>
</reference>
<dbReference type="Proteomes" id="UP001162162">
    <property type="component" value="Unassembled WGS sequence"/>
</dbReference>
<keyword evidence="1" id="KW-0175">Coiled coil</keyword>
<feature type="compositionally biased region" description="Basic and acidic residues" evidence="2">
    <location>
        <begin position="41"/>
        <end position="60"/>
    </location>
</feature>
<dbReference type="PRINTS" id="PR01854">
    <property type="entry name" value="BR22PROTEIN"/>
</dbReference>
<dbReference type="AlphaFoldDB" id="A0AAV8YWB4"/>
<protein>
    <submittedName>
        <fullName evidence="3">Uncharacterized protein</fullName>
    </submittedName>
</protein>
<evidence type="ECO:0000313" key="4">
    <source>
        <dbReference type="Proteomes" id="UP001162162"/>
    </source>
</evidence>
<feature type="region of interest" description="Disordered" evidence="2">
    <location>
        <begin position="25"/>
        <end position="107"/>
    </location>
</feature>
<gene>
    <name evidence="3" type="ORF">NQ318_005419</name>
</gene>
<feature type="coiled-coil region" evidence="1">
    <location>
        <begin position="211"/>
        <end position="249"/>
    </location>
</feature>
<proteinExistence type="predicted"/>
<name>A0AAV8YWB4_9CUCU</name>
<accession>A0AAV8YWB4</accession>
<dbReference type="InterPro" id="IPR013730">
    <property type="entry name" value="Fyv7/TAP26"/>
</dbReference>
<evidence type="ECO:0000313" key="3">
    <source>
        <dbReference type="EMBL" id="KAJ8955871.1"/>
    </source>
</evidence>
<dbReference type="EMBL" id="JAPWTK010000035">
    <property type="protein sequence ID" value="KAJ8955871.1"/>
    <property type="molecule type" value="Genomic_DNA"/>
</dbReference>